<dbReference type="PANTHER" id="PTHR38593">
    <property type="entry name" value="BLR2558 PROTEIN"/>
    <property type="match status" value="1"/>
</dbReference>
<dbReference type="InterPro" id="IPR025419">
    <property type="entry name" value="DUF4142"/>
</dbReference>
<accession>A0ABP7UUV1</accession>
<gene>
    <name evidence="2" type="ORF">GCM10022409_43020</name>
</gene>
<proteinExistence type="predicted"/>
<sequence>MPISLNSTPLPRHLFWRLVVALPLLGSCSGNGSNTDAVDAATAQNEKKIDTADITKKQEADAEFLVKSTSNALLEVELGKLAQARATAPDVRSYGAQLVPQRLELLATLRSLAAAKGLTVPAALGGDEQEAYHEASTQTGAQLDKRLMALLVKTQKQDEDAFDDMSGDAYDGDIRGFAAKYHGPVEEQLDAAKEAADAADKLP</sequence>
<dbReference type="Pfam" id="PF13628">
    <property type="entry name" value="DUF4142"/>
    <property type="match status" value="1"/>
</dbReference>
<evidence type="ECO:0000259" key="1">
    <source>
        <dbReference type="Pfam" id="PF13628"/>
    </source>
</evidence>
<protein>
    <recommendedName>
        <fullName evidence="1">DUF4142 domain-containing protein</fullName>
    </recommendedName>
</protein>
<organism evidence="2 3">
    <name type="scientific">Hymenobacter glaciei</name>
    <dbReference type="NCBI Taxonomy" id="877209"/>
    <lineage>
        <taxon>Bacteria</taxon>
        <taxon>Pseudomonadati</taxon>
        <taxon>Bacteroidota</taxon>
        <taxon>Cytophagia</taxon>
        <taxon>Cytophagales</taxon>
        <taxon>Hymenobacteraceae</taxon>
        <taxon>Hymenobacter</taxon>
    </lineage>
</organism>
<dbReference type="Gene3D" id="1.20.1260.10">
    <property type="match status" value="1"/>
</dbReference>
<evidence type="ECO:0000313" key="3">
    <source>
        <dbReference type="Proteomes" id="UP001501469"/>
    </source>
</evidence>
<dbReference type="Proteomes" id="UP001501469">
    <property type="component" value="Unassembled WGS sequence"/>
</dbReference>
<keyword evidence="3" id="KW-1185">Reference proteome</keyword>
<evidence type="ECO:0000313" key="2">
    <source>
        <dbReference type="EMBL" id="GAA4051571.1"/>
    </source>
</evidence>
<dbReference type="InterPro" id="IPR012347">
    <property type="entry name" value="Ferritin-like"/>
</dbReference>
<dbReference type="PANTHER" id="PTHR38593:SF1">
    <property type="entry name" value="BLR2558 PROTEIN"/>
    <property type="match status" value="1"/>
</dbReference>
<dbReference type="EMBL" id="BAABDK010000032">
    <property type="protein sequence ID" value="GAA4051571.1"/>
    <property type="molecule type" value="Genomic_DNA"/>
</dbReference>
<dbReference type="RefSeq" id="WP_345058755.1">
    <property type="nucleotide sequence ID" value="NZ_BAABDK010000032.1"/>
</dbReference>
<feature type="domain" description="DUF4142" evidence="1">
    <location>
        <begin position="60"/>
        <end position="194"/>
    </location>
</feature>
<name>A0ABP7UUV1_9BACT</name>
<reference evidence="3" key="1">
    <citation type="journal article" date="2019" name="Int. J. Syst. Evol. Microbiol.">
        <title>The Global Catalogue of Microorganisms (GCM) 10K type strain sequencing project: providing services to taxonomists for standard genome sequencing and annotation.</title>
        <authorList>
            <consortium name="The Broad Institute Genomics Platform"/>
            <consortium name="The Broad Institute Genome Sequencing Center for Infectious Disease"/>
            <person name="Wu L."/>
            <person name="Ma J."/>
        </authorList>
    </citation>
    <scope>NUCLEOTIDE SEQUENCE [LARGE SCALE GENOMIC DNA]</scope>
    <source>
        <strain evidence="3">JCM 17225</strain>
    </source>
</reference>
<comment type="caution">
    <text evidence="2">The sequence shown here is derived from an EMBL/GenBank/DDBJ whole genome shotgun (WGS) entry which is preliminary data.</text>
</comment>